<dbReference type="Proteomes" id="UP000789525">
    <property type="component" value="Unassembled WGS sequence"/>
</dbReference>
<organism evidence="1 2">
    <name type="scientific">Acaulospora colombiana</name>
    <dbReference type="NCBI Taxonomy" id="27376"/>
    <lineage>
        <taxon>Eukaryota</taxon>
        <taxon>Fungi</taxon>
        <taxon>Fungi incertae sedis</taxon>
        <taxon>Mucoromycota</taxon>
        <taxon>Glomeromycotina</taxon>
        <taxon>Glomeromycetes</taxon>
        <taxon>Diversisporales</taxon>
        <taxon>Acaulosporaceae</taxon>
        <taxon>Acaulospora</taxon>
    </lineage>
</organism>
<keyword evidence="2" id="KW-1185">Reference proteome</keyword>
<sequence>MMFKRSLCAIVGGILALTPVNALLAEGLSHEQLAKIRQQLKDRAHVSPELAWLRRPPVPATKGVKSPADLLNGLTTRPHIP</sequence>
<dbReference type="EMBL" id="CAJVPT010062575">
    <property type="protein sequence ID" value="CAG8767161.1"/>
    <property type="molecule type" value="Genomic_DNA"/>
</dbReference>
<accession>A0ACA9QWJ5</accession>
<proteinExistence type="predicted"/>
<reference evidence="1" key="1">
    <citation type="submission" date="2021-06" db="EMBL/GenBank/DDBJ databases">
        <authorList>
            <person name="Kallberg Y."/>
            <person name="Tangrot J."/>
            <person name="Rosling A."/>
        </authorList>
    </citation>
    <scope>NUCLEOTIDE SEQUENCE</scope>
    <source>
        <strain evidence="1">CL356</strain>
    </source>
</reference>
<protein>
    <submittedName>
        <fullName evidence="1">13054_t:CDS:1</fullName>
    </submittedName>
</protein>
<evidence type="ECO:0000313" key="1">
    <source>
        <dbReference type="EMBL" id="CAG8767161.1"/>
    </source>
</evidence>
<comment type="caution">
    <text evidence="1">The sequence shown here is derived from an EMBL/GenBank/DDBJ whole genome shotgun (WGS) entry which is preliminary data.</text>
</comment>
<feature type="non-terminal residue" evidence="1">
    <location>
        <position position="81"/>
    </location>
</feature>
<name>A0ACA9QWJ5_9GLOM</name>
<gene>
    <name evidence="1" type="ORF">ACOLOM_LOCUS13518</name>
</gene>
<evidence type="ECO:0000313" key="2">
    <source>
        <dbReference type="Proteomes" id="UP000789525"/>
    </source>
</evidence>